<evidence type="ECO:0000313" key="4">
    <source>
        <dbReference type="EMBL" id="TQJ08664.1"/>
    </source>
</evidence>
<protein>
    <submittedName>
        <fullName evidence="4">Dienelactone hydrolase</fullName>
    </submittedName>
</protein>
<feature type="signal peptide" evidence="2">
    <location>
        <begin position="1"/>
        <end position="23"/>
    </location>
</feature>
<dbReference type="InterPro" id="IPR029058">
    <property type="entry name" value="AB_hydrolase_fold"/>
</dbReference>
<dbReference type="AlphaFoldDB" id="A0A542E0F9"/>
<dbReference type="GO" id="GO:0006637">
    <property type="term" value="P:acyl-CoA metabolic process"/>
    <property type="evidence" value="ECO:0007669"/>
    <property type="project" value="InterPro"/>
</dbReference>
<dbReference type="PIRSF" id="PIRSF016521">
    <property type="entry name" value="Acyl-CoA_hydro"/>
    <property type="match status" value="1"/>
</dbReference>
<dbReference type="GO" id="GO:0006631">
    <property type="term" value="P:fatty acid metabolic process"/>
    <property type="evidence" value="ECO:0007669"/>
    <property type="project" value="TreeGrafter"/>
</dbReference>
<name>A0A542E0F9_9MICO</name>
<dbReference type="SUPFAM" id="SSF53474">
    <property type="entry name" value="alpha/beta-Hydrolases"/>
    <property type="match status" value="1"/>
</dbReference>
<reference evidence="4 5" key="1">
    <citation type="submission" date="2019-06" db="EMBL/GenBank/DDBJ databases">
        <title>Sequencing the genomes of 1000 actinobacteria strains.</title>
        <authorList>
            <person name="Klenk H.-P."/>
        </authorList>
    </citation>
    <scope>NUCLEOTIDE SEQUENCE [LARGE SCALE GENOMIC DNA]</scope>
    <source>
        <strain evidence="4 5">DSM 18607</strain>
    </source>
</reference>
<evidence type="ECO:0000256" key="1">
    <source>
        <dbReference type="PIRSR" id="PIRSR016521-1"/>
    </source>
</evidence>
<dbReference type="Pfam" id="PF08840">
    <property type="entry name" value="BAAT_C"/>
    <property type="match status" value="1"/>
</dbReference>
<dbReference type="GO" id="GO:0047617">
    <property type="term" value="F:fatty acyl-CoA hydrolase activity"/>
    <property type="evidence" value="ECO:0007669"/>
    <property type="project" value="TreeGrafter"/>
</dbReference>
<evidence type="ECO:0000256" key="2">
    <source>
        <dbReference type="SAM" id="SignalP"/>
    </source>
</evidence>
<dbReference type="InterPro" id="IPR016662">
    <property type="entry name" value="Acyl-CoA_thioEstase_long-chain"/>
</dbReference>
<keyword evidence="4" id="KW-0378">Hydrolase</keyword>
<dbReference type="Proteomes" id="UP000317893">
    <property type="component" value="Unassembled WGS sequence"/>
</dbReference>
<keyword evidence="2" id="KW-0732">Signal</keyword>
<evidence type="ECO:0000259" key="3">
    <source>
        <dbReference type="Pfam" id="PF08840"/>
    </source>
</evidence>
<dbReference type="InterPro" id="IPR042490">
    <property type="entry name" value="Thio_Ohase/BAAT_N"/>
</dbReference>
<dbReference type="PANTHER" id="PTHR10824">
    <property type="entry name" value="ACYL-COENZYME A THIOESTERASE-RELATED"/>
    <property type="match status" value="1"/>
</dbReference>
<sequence>MRVAGAVSAALLAVLAGCTTAPAPSAPSPTITVTPATSLLDQAMTVVVSGLPPRAAADLEVAATAKDGTTWRADRAVTADAGGRLGVAGAALFARLQPVTDHGTTAGTTPPSTGGSPYFVWRPAETLTWTLRRSGQVVATGTSTRRITPEGTRARVLTVAADGVAGLYDAPPTGGARRPAVLLLGGSEGGENALLAAALASEGVPVLAQAYFGEAGLPSTLSRVPVETVDTGLAWLRSQPGVDPTRVWLVGASRGSELALEEASRRTDVVHGVVATSPSGVVHGAYPPDGHSAWTVGGREVPWSHTLSAQADDDDAVIPVQRIPGPVVLVCGGADTVWPSCPYAAQVAGRRTATRTSTSGDALLDYPQAGHDVDLLVPDEPVARASYRDGVSPQADESAREQAWPQVLAAVRSR</sequence>
<dbReference type="PANTHER" id="PTHR10824:SF4">
    <property type="entry name" value="ACYL-COENZYME A THIOESTERASE 1-LIKE"/>
    <property type="match status" value="1"/>
</dbReference>
<feature type="active site" description="Charge relay system" evidence="1">
    <location>
        <position position="335"/>
    </location>
</feature>
<feature type="chain" id="PRO_5022240378" evidence="2">
    <location>
        <begin position="24"/>
        <end position="414"/>
    </location>
</feature>
<keyword evidence="5" id="KW-1185">Reference proteome</keyword>
<dbReference type="Gene3D" id="2.60.40.2240">
    <property type="entry name" value="Acyl-CoA thioester hydrolase/BAAT N-terminal domain"/>
    <property type="match status" value="1"/>
</dbReference>
<evidence type="ECO:0000313" key="5">
    <source>
        <dbReference type="Proteomes" id="UP000317893"/>
    </source>
</evidence>
<dbReference type="InterPro" id="IPR014940">
    <property type="entry name" value="BAAT_C"/>
</dbReference>
<dbReference type="PROSITE" id="PS51257">
    <property type="entry name" value="PROKAR_LIPOPROTEIN"/>
    <property type="match status" value="1"/>
</dbReference>
<dbReference type="EMBL" id="VFMN01000001">
    <property type="protein sequence ID" value="TQJ08664.1"/>
    <property type="molecule type" value="Genomic_DNA"/>
</dbReference>
<feature type="domain" description="BAAT/Acyl-CoA thioester hydrolase C-terminal" evidence="3">
    <location>
        <begin position="310"/>
        <end position="408"/>
    </location>
</feature>
<comment type="caution">
    <text evidence="4">The sequence shown here is derived from an EMBL/GenBank/DDBJ whole genome shotgun (WGS) entry which is preliminary data.</text>
</comment>
<accession>A0A542E0F9</accession>
<feature type="active site" description="Charge relay system" evidence="1">
    <location>
        <position position="371"/>
    </location>
</feature>
<proteinExistence type="predicted"/>
<gene>
    <name evidence="4" type="ORF">FB458_1755</name>
</gene>
<dbReference type="Gene3D" id="3.40.50.1820">
    <property type="entry name" value="alpha/beta hydrolase"/>
    <property type="match status" value="1"/>
</dbReference>
<organism evidence="4 5">
    <name type="scientific">Lapillicoccus jejuensis</name>
    <dbReference type="NCBI Taxonomy" id="402171"/>
    <lineage>
        <taxon>Bacteria</taxon>
        <taxon>Bacillati</taxon>
        <taxon>Actinomycetota</taxon>
        <taxon>Actinomycetes</taxon>
        <taxon>Micrococcales</taxon>
        <taxon>Intrasporangiaceae</taxon>
        <taxon>Lapillicoccus</taxon>
    </lineage>
</organism>
<feature type="active site" description="Charge relay system" evidence="1">
    <location>
        <position position="253"/>
    </location>
</feature>